<accession>A0ABQ3L9J1</accession>
<evidence type="ECO:0000259" key="2">
    <source>
        <dbReference type="Pfam" id="PF03629"/>
    </source>
</evidence>
<dbReference type="Proteomes" id="UP000652430">
    <property type="component" value="Unassembled WGS sequence"/>
</dbReference>
<protein>
    <recommendedName>
        <fullName evidence="2">Sialate O-acetylesterase domain-containing protein</fullName>
    </recommendedName>
</protein>
<dbReference type="EMBL" id="BNAQ01000001">
    <property type="protein sequence ID" value="GHH09407.1"/>
    <property type="molecule type" value="Genomic_DNA"/>
</dbReference>
<proteinExistence type="predicted"/>
<evidence type="ECO:0000313" key="4">
    <source>
        <dbReference type="Proteomes" id="UP000652430"/>
    </source>
</evidence>
<dbReference type="SUPFAM" id="SSF52266">
    <property type="entry name" value="SGNH hydrolase"/>
    <property type="match status" value="1"/>
</dbReference>
<sequence length="672" mass="71529">MQYVEFVLTRPSTGAALPFAKLSVYHSGTETLAPLFDADGNGIVNPLTADRTGKVGFAAANGTYDYGDPAGIAPTVHQQQFYDFSDLDGRLAQNAYRKVEKYTDLAMISEEDRAGGLHVYVDENRREYVWGADQSGGAWLDLGATLAESSIVDGRRALQTWVAEDNTGVMRLFLAMMADGALRTSVFEAGQMEVAGVTYEARRAFGWDWVICKTTTDGRAWAIAGVRADGSWFPGTGASAIAVSTYTATATNAARKFSWFVEDGRWIIFIVLGQSNAEGYNGDGSDVPVTTSALYPSNSFMLAGSDGPRRRGQSRTTTLVPLIEHNNTTPSVPGSACKETYCSGFTNHLIRDVAAATGKTPKIVSMVAAFGGQSLAGLSRGQGIWNDAINSVKDAVTAIRAAGGTSIRTVIVWDQGEGDTGGSPLDRASGTTGKGAWAYKMMLQKLCREIRADIMARTGEIEPPVVFAMQHSNTPTGAEWENSSRFGIVSANGIENIRLVGPRYQIPYADVIHNTSQGRYLVGQLIANAAIEEHCGIGYAPMLPDKWYWTSSTVLVVEVTVLSGSLVIDTSNSPVQTSGLSSQGFAFDDGSGSAPAISGVAVSGNQITITLASAPTGRRPRLAYAITRNSGNTTQDGPVIGARGTIRNDAALPTITGGNQYNWLSAFVLQLF</sequence>
<name>A0ABQ3L9J1_9SPHN</name>
<gene>
    <name evidence="3" type="ORF">GCM10008023_06050</name>
</gene>
<feature type="domain" description="Sialate O-acetylesterase" evidence="2">
    <location>
        <begin position="268"/>
        <end position="531"/>
    </location>
</feature>
<organism evidence="3 4">
    <name type="scientific">Sphingomonas glacialis</name>
    <dbReference type="NCBI Taxonomy" id="658225"/>
    <lineage>
        <taxon>Bacteria</taxon>
        <taxon>Pseudomonadati</taxon>
        <taxon>Pseudomonadota</taxon>
        <taxon>Alphaproteobacteria</taxon>
        <taxon>Sphingomonadales</taxon>
        <taxon>Sphingomonadaceae</taxon>
        <taxon>Sphingomonas</taxon>
    </lineage>
</organism>
<dbReference type="Pfam" id="PF03629">
    <property type="entry name" value="SASA"/>
    <property type="match status" value="1"/>
</dbReference>
<keyword evidence="1" id="KW-0378">Hydrolase</keyword>
<evidence type="ECO:0000313" key="3">
    <source>
        <dbReference type="EMBL" id="GHH09407.1"/>
    </source>
</evidence>
<keyword evidence="4" id="KW-1185">Reference proteome</keyword>
<evidence type="ECO:0000256" key="1">
    <source>
        <dbReference type="ARBA" id="ARBA00022801"/>
    </source>
</evidence>
<dbReference type="RefSeq" id="WP_189675039.1">
    <property type="nucleotide sequence ID" value="NZ_BNAQ01000001.1"/>
</dbReference>
<reference evidence="4" key="1">
    <citation type="journal article" date="2019" name="Int. J. Syst. Evol. Microbiol.">
        <title>The Global Catalogue of Microorganisms (GCM) 10K type strain sequencing project: providing services to taxonomists for standard genome sequencing and annotation.</title>
        <authorList>
            <consortium name="The Broad Institute Genomics Platform"/>
            <consortium name="The Broad Institute Genome Sequencing Center for Infectious Disease"/>
            <person name="Wu L."/>
            <person name="Ma J."/>
        </authorList>
    </citation>
    <scope>NUCLEOTIDE SEQUENCE [LARGE SCALE GENOMIC DNA]</scope>
    <source>
        <strain evidence="4">CGMCC 1.8957</strain>
    </source>
</reference>
<dbReference type="Gene3D" id="3.40.50.1110">
    <property type="entry name" value="SGNH hydrolase"/>
    <property type="match status" value="1"/>
</dbReference>
<comment type="caution">
    <text evidence="3">The sequence shown here is derived from an EMBL/GenBank/DDBJ whole genome shotgun (WGS) entry which is preliminary data.</text>
</comment>
<dbReference type="InterPro" id="IPR036514">
    <property type="entry name" value="SGNH_hydro_sf"/>
</dbReference>
<dbReference type="InterPro" id="IPR005181">
    <property type="entry name" value="SASA"/>
</dbReference>